<protein>
    <submittedName>
        <fullName evidence="2">Uncharacterized protein</fullName>
    </submittedName>
</protein>
<reference evidence="2" key="3">
    <citation type="submission" date="2025-09" db="UniProtKB">
        <authorList>
            <consortium name="Ensembl"/>
        </authorList>
    </citation>
    <scope>IDENTIFICATION</scope>
</reference>
<dbReference type="AlphaFoldDB" id="A0A452RRK6"/>
<dbReference type="Proteomes" id="UP000291022">
    <property type="component" value="Unassembled WGS sequence"/>
</dbReference>
<sequence>MVTDLSCPSSSTSTRSCPFSTMRLVVTLCPLTISVDDITDLKPELPAPEPPKEVEEKVVRLAPPPARPRVSKDEKASMKAGNSPKPAEKAPLRPWPRPARSLLKGTSQKSKEKGSRPPKNSRKMSSGFRKV</sequence>
<dbReference type="Ensembl" id="ENSUAMT00000024554.1">
    <property type="protein sequence ID" value="ENSUAMP00000021963.1"/>
    <property type="gene ID" value="ENSUAMG00000017289.1"/>
</dbReference>
<evidence type="ECO:0000256" key="1">
    <source>
        <dbReference type="SAM" id="MobiDB-lite"/>
    </source>
</evidence>
<proteinExistence type="predicted"/>
<accession>A0A452RRK6</accession>
<name>A0A452RRK6_URSAM</name>
<reference evidence="2" key="2">
    <citation type="submission" date="2025-08" db="UniProtKB">
        <authorList>
            <consortium name="Ensembl"/>
        </authorList>
    </citation>
    <scope>IDENTIFICATION</scope>
</reference>
<evidence type="ECO:0000313" key="3">
    <source>
        <dbReference type="Proteomes" id="UP000291022"/>
    </source>
</evidence>
<dbReference type="GeneTree" id="ENSGT00900000143259"/>
<feature type="compositionally biased region" description="Basic and acidic residues" evidence="1">
    <location>
        <begin position="50"/>
        <end position="59"/>
    </location>
</feature>
<keyword evidence="3" id="KW-1185">Reference proteome</keyword>
<reference evidence="3" key="1">
    <citation type="submission" date="2016-06" db="EMBL/GenBank/DDBJ databases">
        <title>De novo assembly and RNA-Seq shows season-dependent expression and editing in black bear kidneys.</title>
        <authorList>
            <person name="Korstanje R."/>
            <person name="Srivastava A."/>
            <person name="Sarsani V.K."/>
            <person name="Sheehan S.M."/>
            <person name="Seger R.L."/>
            <person name="Barter M.E."/>
            <person name="Lindqvist C."/>
            <person name="Brody L.C."/>
            <person name="Mullikin J.C."/>
        </authorList>
    </citation>
    <scope>NUCLEOTIDE SEQUENCE [LARGE SCALE GENOMIC DNA]</scope>
</reference>
<dbReference type="OMA" id="WPWPARL"/>
<organism evidence="2 3">
    <name type="scientific">Ursus americanus</name>
    <name type="common">American black bear</name>
    <name type="synonym">Euarctos americanus</name>
    <dbReference type="NCBI Taxonomy" id="9643"/>
    <lineage>
        <taxon>Eukaryota</taxon>
        <taxon>Metazoa</taxon>
        <taxon>Chordata</taxon>
        <taxon>Craniata</taxon>
        <taxon>Vertebrata</taxon>
        <taxon>Euteleostomi</taxon>
        <taxon>Mammalia</taxon>
        <taxon>Eutheria</taxon>
        <taxon>Laurasiatheria</taxon>
        <taxon>Carnivora</taxon>
        <taxon>Caniformia</taxon>
        <taxon>Ursidae</taxon>
        <taxon>Ursus</taxon>
    </lineage>
</organism>
<evidence type="ECO:0000313" key="2">
    <source>
        <dbReference type="Ensembl" id="ENSUAMP00000021963.1"/>
    </source>
</evidence>
<feature type="region of interest" description="Disordered" evidence="1">
    <location>
        <begin position="39"/>
        <end position="131"/>
    </location>
</feature>